<feature type="region of interest" description="Disordered" evidence="1">
    <location>
        <begin position="1"/>
        <end position="73"/>
    </location>
</feature>
<sequence length="137" mass="14930">MRSADGQYTRDGAASLSSSGRQSYGERRSPSVDSSRSDDDLLWTSKSMSPKSVTSLDMSPVRDAAAPRSNLLGEVEHSVYTDRTATGNDIMPSASSPVDIWIGNDDSVVSNEYNVLNQTDSDVIIEESESEDDEEWT</sequence>
<feature type="compositionally biased region" description="Basic and acidic residues" evidence="1">
    <location>
        <begin position="24"/>
        <end position="39"/>
    </location>
</feature>
<evidence type="ECO:0000256" key="1">
    <source>
        <dbReference type="SAM" id="MobiDB-lite"/>
    </source>
</evidence>
<accession>A0AAD9P8E6</accession>
<dbReference type="AlphaFoldDB" id="A0AAD9P8E6"/>
<protein>
    <submittedName>
        <fullName evidence="2">Uncharacterized protein</fullName>
    </submittedName>
</protein>
<reference evidence="2" key="1">
    <citation type="journal article" date="2023" name="Mol. Biol. Evol.">
        <title>Third-Generation Sequencing Reveals the Adaptive Role of the Epigenome in Three Deep-Sea Polychaetes.</title>
        <authorList>
            <person name="Perez M."/>
            <person name="Aroh O."/>
            <person name="Sun Y."/>
            <person name="Lan Y."/>
            <person name="Juniper S.K."/>
            <person name="Young C.R."/>
            <person name="Angers B."/>
            <person name="Qian P.Y."/>
        </authorList>
    </citation>
    <scope>NUCLEOTIDE SEQUENCE</scope>
    <source>
        <strain evidence="2">R07B-5</strain>
    </source>
</reference>
<organism evidence="2 3">
    <name type="scientific">Ridgeia piscesae</name>
    <name type="common">Tubeworm</name>
    <dbReference type="NCBI Taxonomy" id="27915"/>
    <lineage>
        <taxon>Eukaryota</taxon>
        <taxon>Metazoa</taxon>
        <taxon>Spiralia</taxon>
        <taxon>Lophotrochozoa</taxon>
        <taxon>Annelida</taxon>
        <taxon>Polychaeta</taxon>
        <taxon>Sedentaria</taxon>
        <taxon>Canalipalpata</taxon>
        <taxon>Sabellida</taxon>
        <taxon>Siboglinidae</taxon>
        <taxon>Ridgeia</taxon>
    </lineage>
</organism>
<evidence type="ECO:0000313" key="3">
    <source>
        <dbReference type="Proteomes" id="UP001209878"/>
    </source>
</evidence>
<proteinExistence type="predicted"/>
<evidence type="ECO:0000313" key="2">
    <source>
        <dbReference type="EMBL" id="KAK2189846.1"/>
    </source>
</evidence>
<comment type="caution">
    <text evidence="2">The sequence shown here is derived from an EMBL/GenBank/DDBJ whole genome shotgun (WGS) entry which is preliminary data.</text>
</comment>
<dbReference type="Proteomes" id="UP001209878">
    <property type="component" value="Unassembled WGS sequence"/>
</dbReference>
<keyword evidence="3" id="KW-1185">Reference proteome</keyword>
<gene>
    <name evidence="2" type="ORF">NP493_95g01016</name>
</gene>
<feature type="compositionally biased region" description="Polar residues" evidence="1">
    <location>
        <begin position="44"/>
        <end position="57"/>
    </location>
</feature>
<name>A0AAD9P8E6_RIDPI</name>
<dbReference type="EMBL" id="JAODUO010000095">
    <property type="protein sequence ID" value="KAK2189846.1"/>
    <property type="molecule type" value="Genomic_DNA"/>
</dbReference>